<dbReference type="InterPro" id="IPR046096">
    <property type="entry name" value="DUF6114"/>
</dbReference>
<gene>
    <name evidence="3" type="ORF">SAMN05216481_11356</name>
</gene>
<feature type="transmembrane region" description="Helical" evidence="2">
    <location>
        <begin position="88"/>
        <end position="104"/>
    </location>
</feature>
<evidence type="ECO:0000256" key="2">
    <source>
        <dbReference type="SAM" id="Phobius"/>
    </source>
</evidence>
<feature type="transmembrane region" description="Helical" evidence="2">
    <location>
        <begin position="110"/>
        <end position="128"/>
    </location>
</feature>
<feature type="transmembrane region" description="Helical" evidence="2">
    <location>
        <begin position="28"/>
        <end position="46"/>
    </location>
</feature>
<dbReference type="RefSeq" id="WP_093661865.1">
    <property type="nucleotide sequence ID" value="NZ_FOET01000013.1"/>
</dbReference>
<dbReference type="Pfam" id="PF19609">
    <property type="entry name" value="DUF6114"/>
    <property type="match status" value="1"/>
</dbReference>
<feature type="region of interest" description="Disordered" evidence="1">
    <location>
        <begin position="133"/>
        <end position="154"/>
    </location>
</feature>
<evidence type="ECO:0000313" key="3">
    <source>
        <dbReference type="EMBL" id="SEQ70653.1"/>
    </source>
</evidence>
<organism evidence="3 4">
    <name type="scientific">Streptomyces radiopugnans</name>
    <dbReference type="NCBI Taxonomy" id="403935"/>
    <lineage>
        <taxon>Bacteria</taxon>
        <taxon>Bacillati</taxon>
        <taxon>Actinomycetota</taxon>
        <taxon>Actinomycetes</taxon>
        <taxon>Kitasatosporales</taxon>
        <taxon>Streptomycetaceae</taxon>
        <taxon>Streptomyces</taxon>
    </lineage>
</organism>
<keyword evidence="2" id="KW-0812">Transmembrane</keyword>
<evidence type="ECO:0000256" key="1">
    <source>
        <dbReference type="SAM" id="MobiDB-lite"/>
    </source>
</evidence>
<protein>
    <submittedName>
        <fullName evidence="3">Uncharacterized protein</fullName>
    </submittedName>
</protein>
<keyword evidence="2" id="KW-1133">Transmembrane helix</keyword>
<evidence type="ECO:0000313" key="4">
    <source>
        <dbReference type="Proteomes" id="UP000199055"/>
    </source>
</evidence>
<accession>A0A1H9I7T8</accession>
<dbReference type="STRING" id="403935.SAMN05216481_11356"/>
<keyword evidence="2" id="KW-0472">Membrane</keyword>
<name>A0A1H9I7T8_9ACTN</name>
<sequence>MSAESPGARERISHWRQSFRLWRWQRPFWAGLLTLLGGVPIIWIPYADPSLSQLSFRLATTTGSGSLIIGVLLFVLGLTLWFQPHSRVFAGVAAILLALVSLVVSNLGGLFVGFLLAMVGGAMGLSWVQNKERPAEPAETGDVPGAPAPEEAPQEVGLAIVEQAPAGADDGQNGTRRDA</sequence>
<dbReference type="AlphaFoldDB" id="A0A1H9I7T8"/>
<dbReference type="EMBL" id="FOET01000013">
    <property type="protein sequence ID" value="SEQ70653.1"/>
    <property type="molecule type" value="Genomic_DNA"/>
</dbReference>
<proteinExistence type="predicted"/>
<reference evidence="3 4" key="1">
    <citation type="submission" date="2016-10" db="EMBL/GenBank/DDBJ databases">
        <authorList>
            <person name="de Groot N.N."/>
        </authorList>
    </citation>
    <scope>NUCLEOTIDE SEQUENCE [LARGE SCALE GENOMIC DNA]</scope>
    <source>
        <strain evidence="3 4">CGMCC 4.3519</strain>
    </source>
</reference>
<keyword evidence="4" id="KW-1185">Reference proteome</keyword>
<feature type="transmembrane region" description="Helical" evidence="2">
    <location>
        <begin position="58"/>
        <end position="81"/>
    </location>
</feature>
<dbReference type="Proteomes" id="UP000199055">
    <property type="component" value="Unassembled WGS sequence"/>
</dbReference>